<sequence>MAKKVTLQQLERLCAEGRDDELLLALKQSRFEDLRALLGALGVKVRTKEYAAYRSKDDHVQLLAEVLQRKAAGVDAPAVPVEVTPVKRNIDDDDDGLEPSEEQPPPPQQQLQVPPPQQMPPKRSAVDRVGGFLVAGTPMSSQDAERAYLVQCINIVDDALTNAETKKEHVPGLKRTLTCELAYFVKRLKRIQEKDVNEDDDKA</sequence>
<evidence type="ECO:0000313" key="2">
    <source>
        <dbReference type="EMBL" id="KAE8926596.1"/>
    </source>
</evidence>
<evidence type="ECO:0000313" key="8">
    <source>
        <dbReference type="EMBL" id="KAE9196309.1"/>
    </source>
</evidence>
<dbReference type="Proteomes" id="UP000440732">
    <property type="component" value="Unassembled WGS sequence"/>
</dbReference>
<dbReference type="OrthoDB" id="115060at2759"/>
<reference evidence="10 11" key="1">
    <citation type="submission" date="2018-08" db="EMBL/GenBank/DDBJ databases">
        <title>Genomic investigation of the strawberry pathogen Phytophthora fragariae indicates pathogenicity is determined by transcriptional variation in three key races.</title>
        <authorList>
            <person name="Adams T.M."/>
            <person name="Armitage A.D."/>
            <person name="Sobczyk M.K."/>
            <person name="Bates H.J."/>
            <person name="Dunwell J.M."/>
            <person name="Nellist C.F."/>
            <person name="Harrison R.J."/>
        </authorList>
    </citation>
    <scope>NUCLEOTIDE SEQUENCE [LARGE SCALE GENOMIC DNA]</scope>
    <source>
        <strain evidence="9 12">A4</strain>
        <strain evidence="7 13">BC-1</strain>
        <strain evidence="8 17">BC-23</strain>
        <strain evidence="6 11">NOV-27</strain>
        <strain evidence="5 14">NOV-5</strain>
        <strain evidence="4 15">NOV-71</strain>
        <strain evidence="2 10">NOV-9</strain>
        <strain evidence="3 16">SCRP245</strain>
    </source>
</reference>
<evidence type="ECO:0000313" key="13">
    <source>
        <dbReference type="Proteomes" id="UP000440367"/>
    </source>
</evidence>
<dbReference type="EMBL" id="QXFW01001949">
    <property type="protein sequence ID" value="KAE8983841.1"/>
    <property type="molecule type" value="Genomic_DNA"/>
</dbReference>
<dbReference type="EMBL" id="QXGC01001774">
    <property type="protein sequence ID" value="KAE9196309.1"/>
    <property type="molecule type" value="Genomic_DNA"/>
</dbReference>
<dbReference type="EMBL" id="QXGA01001995">
    <property type="protein sequence ID" value="KAE9105839.1"/>
    <property type="molecule type" value="Genomic_DNA"/>
</dbReference>
<dbReference type="Proteomes" id="UP000437068">
    <property type="component" value="Unassembled WGS sequence"/>
</dbReference>
<evidence type="ECO:0000313" key="9">
    <source>
        <dbReference type="EMBL" id="KAE9287082.1"/>
    </source>
</evidence>
<dbReference type="EMBL" id="QXGF01002009">
    <property type="protein sequence ID" value="KAE8926596.1"/>
    <property type="molecule type" value="Genomic_DNA"/>
</dbReference>
<keyword evidence="11" id="KW-1185">Reference proteome</keyword>
<proteinExistence type="predicted"/>
<comment type="caution">
    <text evidence="5">The sequence shown here is derived from an EMBL/GenBank/DDBJ whole genome shotgun (WGS) entry which is preliminary data.</text>
</comment>
<dbReference type="Proteomes" id="UP000476176">
    <property type="component" value="Unassembled WGS sequence"/>
</dbReference>
<feature type="compositionally biased region" description="Acidic residues" evidence="1">
    <location>
        <begin position="91"/>
        <end position="101"/>
    </location>
</feature>
<dbReference type="Proteomes" id="UP000440367">
    <property type="component" value="Unassembled WGS sequence"/>
</dbReference>
<evidence type="ECO:0000313" key="12">
    <source>
        <dbReference type="Proteomes" id="UP000437068"/>
    </source>
</evidence>
<evidence type="ECO:0000256" key="1">
    <source>
        <dbReference type="SAM" id="MobiDB-lite"/>
    </source>
</evidence>
<dbReference type="Proteomes" id="UP000441208">
    <property type="component" value="Unassembled WGS sequence"/>
</dbReference>
<dbReference type="EMBL" id="QXGD01002014">
    <property type="protein sequence ID" value="KAE9195073.1"/>
    <property type="molecule type" value="Genomic_DNA"/>
</dbReference>
<accession>A0A6A3S3J7</accession>
<organism evidence="5 14">
    <name type="scientific">Phytophthora fragariae</name>
    <dbReference type="NCBI Taxonomy" id="53985"/>
    <lineage>
        <taxon>Eukaryota</taxon>
        <taxon>Sar</taxon>
        <taxon>Stramenopiles</taxon>
        <taxon>Oomycota</taxon>
        <taxon>Peronosporomycetes</taxon>
        <taxon>Peronosporales</taxon>
        <taxon>Peronosporaceae</taxon>
        <taxon>Phytophthora</taxon>
    </lineage>
</organism>
<evidence type="ECO:0000313" key="6">
    <source>
        <dbReference type="EMBL" id="KAE9182779.1"/>
    </source>
</evidence>
<dbReference type="Proteomes" id="UP000433483">
    <property type="component" value="Unassembled WGS sequence"/>
</dbReference>
<dbReference type="Proteomes" id="UP000429523">
    <property type="component" value="Unassembled WGS sequence"/>
</dbReference>
<dbReference type="AlphaFoldDB" id="A0A6A3S3J7"/>
<name>A0A6A3S3J7_9STRA</name>
<dbReference type="EMBL" id="QXGE01001896">
    <property type="protein sequence ID" value="KAE9287082.1"/>
    <property type="molecule type" value="Genomic_DNA"/>
</dbReference>
<evidence type="ECO:0000313" key="7">
    <source>
        <dbReference type="EMBL" id="KAE9195073.1"/>
    </source>
</evidence>
<feature type="compositionally biased region" description="Pro residues" evidence="1">
    <location>
        <begin position="102"/>
        <end position="119"/>
    </location>
</feature>
<evidence type="ECO:0000313" key="4">
    <source>
        <dbReference type="EMBL" id="KAE9082198.1"/>
    </source>
</evidence>
<evidence type="ECO:0000313" key="3">
    <source>
        <dbReference type="EMBL" id="KAE8983841.1"/>
    </source>
</evidence>
<evidence type="ECO:0000313" key="5">
    <source>
        <dbReference type="EMBL" id="KAE9105839.1"/>
    </source>
</evidence>
<evidence type="ECO:0000313" key="17">
    <source>
        <dbReference type="Proteomes" id="UP000476176"/>
    </source>
</evidence>
<dbReference type="EMBL" id="QXGB01001997">
    <property type="protein sequence ID" value="KAE9182779.1"/>
    <property type="molecule type" value="Genomic_DNA"/>
</dbReference>
<dbReference type="Proteomes" id="UP000460718">
    <property type="component" value="Unassembled WGS sequence"/>
</dbReference>
<dbReference type="EMBL" id="QXFZ01001988">
    <property type="protein sequence ID" value="KAE9082198.1"/>
    <property type="molecule type" value="Genomic_DNA"/>
</dbReference>
<evidence type="ECO:0000313" key="11">
    <source>
        <dbReference type="Proteomes" id="UP000433483"/>
    </source>
</evidence>
<evidence type="ECO:0000313" key="10">
    <source>
        <dbReference type="Proteomes" id="UP000429523"/>
    </source>
</evidence>
<evidence type="ECO:0000313" key="15">
    <source>
        <dbReference type="Proteomes" id="UP000441208"/>
    </source>
</evidence>
<protein>
    <submittedName>
        <fullName evidence="5">Uncharacterized protein</fullName>
    </submittedName>
</protein>
<feature type="region of interest" description="Disordered" evidence="1">
    <location>
        <begin position="82"/>
        <end position="124"/>
    </location>
</feature>
<evidence type="ECO:0000313" key="16">
    <source>
        <dbReference type="Proteomes" id="UP000460718"/>
    </source>
</evidence>
<gene>
    <name evidence="9" type="ORF">PF001_g21147</name>
    <name evidence="7" type="ORF">PF002_g23425</name>
    <name evidence="8" type="ORF">PF004_g20170</name>
    <name evidence="6" type="ORF">PF005_g22344</name>
    <name evidence="5" type="ORF">PF006_g21509</name>
    <name evidence="4" type="ORF">PF007_g22359</name>
    <name evidence="2" type="ORF">PF009_g23216</name>
    <name evidence="3" type="ORF">PF011_g21016</name>
</gene>
<evidence type="ECO:0000313" key="14">
    <source>
        <dbReference type="Proteomes" id="UP000440732"/>
    </source>
</evidence>